<dbReference type="AlphaFoldDB" id="C1F896"/>
<dbReference type="STRING" id="240015.ACP_1904"/>
<dbReference type="KEGG" id="aca:ACP_1904"/>
<dbReference type="Proteomes" id="UP000002207">
    <property type="component" value="Chromosome"/>
</dbReference>
<evidence type="ECO:0000313" key="2">
    <source>
        <dbReference type="EMBL" id="ACO32854.1"/>
    </source>
</evidence>
<evidence type="ECO:0000313" key="3">
    <source>
        <dbReference type="Proteomes" id="UP000002207"/>
    </source>
</evidence>
<dbReference type="InParanoid" id="C1F896"/>
<evidence type="ECO:0000256" key="1">
    <source>
        <dbReference type="SAM" id="MobiDB-lite"/>
    </source>
</evidence>
<keyword evidence="3" id="KW-1185">Reference proteome</keyword>
<accession>C1F896</accession>
<name>C1F896_ACIC5</name>
<feature type="region of interest" description="Disordered" evidence="1">
    <location>
        <begin position="29"/>
        <end position="57"/>
    </location>
</feature>
<proteinExistence type="predicted"/>
<gene>
    <name evidence="2" type="ordered locus">ACP_1904</name>
</gene>
<protein>
    <submittedName>
        <fullName evidence="2">Uncharacterized protein</fullName>
    </submittedName>
</protein>
<reference evidence="2 3" key="1">
    <citation type="journal article" date="2009" name="Appl. Environ. Microbiol.">
        <title>Three genomes from the phylum Acidobacteria provide insight into the lifestyles of these microorganisms in soils.</title>
        <authorList>
            <person name="Ward N.L."/>
            <person name="Challacombe J.F."/>
            <person name="Janssen P.H."/>
            <person name="Henrissat B."/>
            <person name="Coutinho P.M."/>
            <person name="Wu M."/>
            <person name="Xie G."/>
            <person name="Haft D.H."/>
            <person name="Sait M."/>
            <person name="Badger J."/>
            <person name="Barabote R.D."/>
            <person name="Bradley B."/>
            <person name="Brettin T.S."/>
            <person name="Brinkac L.M."/>
            <person name="Bruce D."/>
            <person name="Creasy T."/>
            <person name="Daugherty S.C."/>
            <person name="Davidsen T.M."/>
            <person name="DeBoy R.T."/>
            <person name="Detter J.C."/>
            <person name="Dodson R.J."/>
            <person name="Durkin A.S."/>
            <person name="Ganapathy A."/>
            <person name="Gwinn-Giglio M."/>
            <person name="Han C.S."/>
            <person name="Khouri H."/>
            <person name="Kiss H."/>
            <person name="Kothari S.P."/>
            <person name="Madupu R."/>
            <person name="Nelson K.E."/>
            <person name="Nelson W.C."/>
            <person name="Paulsen I."/>
            <person name="Penn K."/>
            <person name="Ren Q."/>
            <person name="Rosovitz M.J."/>
            <person name="Selengut J.D."/>
            <person name="Shrivastava S."/>
            <person name="Sullivan S.A."/>
            <person name="Tapia R."/>
            <person name="Thompson L.S."/>
            <person name="Watkins K.L."/>
            <person name="Yang Q."/>
            <person name="Yu C."/>
            <person name="Zafar N."/>
            <person name="Zhou L."/>
            <person name="Kuske C.R."/>
        </authorList>
    </citation>
    <scope>NUCLEOTIDE SEQUENCE [LARGE SCALE GENOMIC DNA]</scope>
    <source>
        <strain evidence="3">ATCC 51196 / DSM 11244 / BCRC 80197 / JCM 7670 / NBRC 15755 / NCIMB 13165 / 161</strain>
    </source>
</reference>
<dbReference type="EMBL" id="CP001472">
    <property type="protein sequence ID" value="ACO32854.1"/>
    <property type="molecule type" value="Genomic_DNA"/>
</dbReference>
<organism evidence="2 3">
    <name type="scientific">Acidobacterium capsulatum (strain ATCC 51196 / DSM 11244 / BCRC 80197 / JCM 7670 / NBRC 15755 / NCIMB 13165 / 161)</name>
    <dbReference type="NCBI Taxonomy" id="240015"/>
    <lineage>
        <taxon>Bacteria</taxon>
        <taxon>Pseudomonadati</taxon>
        <taxon>Acidobacteriota</taxon>
        <taxon>Terriglobia</taxon>
        <taxon>Terriglobales</taxon>
        <taxon>Acidobacteriaceae</taxon>
        <taxon>Acidobacterium</taxon>
    </lineage>
</organism>
<sequence>MIKWIEFAFLGASLAVILGLVMAGPKFKTPPSTDEVPLGAADPPASSSDSEEQPQTT</sequence>
<feature type="compositionally biased region" description="Low complexity" evidence="1">
    <location>
        <begin position="40"/>
        <end position="57"/>
    </location>
</feature>
<dbReference type="RefSeq" id="WP_015897018.1">
    <property type="nucleotide sequence ID" value="NC_012483.1"/>
</dbReference>
<dbReference type="HOGENOM" id="CLU_2985999_0_0_0"/>